<keyword evidence="8" id="KW-1185">Reference proteome</keyword>
<name>A0AAW9QRW0_9CHRO</name>
<dbReference type="Pfam" id="PF02361">
    <property type="entry name" value="CbiQ"/>
    <property type="match status" value="1"/>
</dbReference>
<dbReference type="CDD" id="cd16914">
    <property type="entry name" value="EcfT"/>
    <property type="match status" value="1"/>
</dbReference>
<evidence type="ECO:0000256" key="4">
    <source>
        <dbReference type="ARBA" id="ARBA00022989"/>
    </source>
</evidence>
<evidence type="ECO:0000313" key="8">
    <source>
        <dbReference type="Proteomes" id="UP001328733"/>
    </source>
</evidence>
<dbReference type="PANTHER" id="PTHR34857">
    <property type="entry name" value="SLL0384 PROTEIN"/>
    <property type="match status" value="1"/>
</dbReference>
<dbReference type="AlphaFoldDB" id="A0AAW9QRW0"/>
<dbReference type="NCBIfam" id="TIGR02454">
    <property type="entry name" value="ECF_T_CbiQ"/>
    <property type="match status" value="1"/>
</dbReference>
<dbReference type="PANTHER" id="PTHR34857:SF2">
    <property type="entry name" value="SLL0384 PROTEIN"/>
    <property type="match status" value="1"/>
</dbReference>
<keyword evidence="4 6" id="KW-1133">Transmembrane helix</keyword>
<feature type="transmembrane region" description="Helical" evidence="6">
    <location>
        <begin position="111"/>
        <end position="137"/>
    </location>
</feature>
<feature type="transmembrane region" description="Helical" evidence="6">
    <location>
        <begin position="47"/>
        <end position="64"/>
    </location>
</feature>
<dbReference type="GO" id="GO:0043190">
    <property type="term" value="C:ATP-binding cassette (ABC) transporter complex"/>
    <property type="evidence" value="ECO:0007669"/>
    <property type="project" value="InterPro"/>
</dbReference>
<dbReference type="EMBL" id="JBAFSM010000001">
    <property type="protein sequence ID" value="MEG3435579.1"/>
    <property type="molecule type" value="Genomic_DNA"/>
</dbReference>
<dbReference type="GO" id="GO:0006824">
    <property type="term" value="P:cobalt ion transport"/>
    <property type="evidence" value="ECO:0007669"/>
    <property type="project" value="InterPro"/>
</dbReference>
<reference evidence="7 8" key="1">
    <citation type="submission" date="2024-01" db="EMBL/GenBank/DDBJ databases">
        <title>Genomic insights into the taxonomy and metabolism of the cyanobacterium Pannus brasiliensis CCIBt3594.</title>
        <authorList>
            <person name="Machado M."/>
            <person name="Botero N.B."/>
            <person name="Andreote A.P.D."/>
            <person name="Feitosa A.M.T."/>
            <person name="Popin R."/>
            <person name="Sivonen K."/>
            <person name="Fiore M.F."/>
        </authorList>
    </citation>
    <scope>NUCLEOTIDE SEQUENCE [LARGE SCALE GENOMIC DNA]</scope>
    <source>
        <strain evidence="7 8">CCIBt3594</strain>
    </source>
</reference>
<accession>A0AAW9QRW0</accession>
<keyword evidence="2" id="KW-1003">Cell membrane</keyword>
<dbReference type="InterPro" id="IPR012809">
    <property type="entry name" value="ECF_CbiQ"/>
</dbReference>
<evidence type="ECO:0000256" key="5">
    <source>
        <dbReference type="ARBA" id="ARBA00023136"/>
    </source>
</evidence>
<organism evidence="7 8">
    <name type="scientific">Pannus brasiliensis CCIBt3594</name>
    <dbReference type="NCBI Taxonomy" id="1427578"/>
    <lineage>
        <taxon>Bacteria</taxon>
        <taxon>Bacillati</taxon>
        <taxon>Cyanobacteriota</taxon>
        <taxon>Cyanophyceae</taxon>
        <taxon>Oscillatoriophycideae</taxon>
        <taxon>Chroococcales</taxon>
        <taxon>Microcystaceae</taxon>
        <taxon>Pannus</taxon>
    </lineage>
</organism>
<dbReference type="Proteomes" id="UP001328733">
    <property type="component" value="Unassembled WGS sequence"/>
</dbReference>
<proteinExistence type="predicted"/>
<keyword evidence="5 6" id="KW-0472">Membrane</keyword>
<keyword evidence="3 6" id="KW-0812">Transmembrane</keyword>
<evidence type="ECO:0000256" key="1">
    <source>
        <dbReference type="ARBA" id="ARBA00004651"/>
    </source>
</evidence>
<sequence length="258" mass="28234">MLLSIGAFSLAIDSQRPAPWQKLAPRTRVLCALLMVFAVAGSPNGHWWTWAIYGAGIALLAIVSRVTFPVLLGRVAIEFVFIGLVILGTLFREGGEVLWSWGFLRITDEGLILLGSVALKAFLSLVTVNILVLTTSVPDLLQALVNLKIPPLLVAIIASMVRYIALLIEEFTATRRAALSRNLMGNPGWQRLVLGNMIGSLFLRTLDRGERVYQAMLSRGYTGIPPAQSMPKMAIGDILTLFLTVSLILFGQIVYLFP</sequence>
<comment type="subcellular location">
    <subcellularLocation>
        <location evidence="1">Cell membrane</location>
        <topology evidence="1">Multi-pass membrane protein</topology>
    </subcellularLocation>
</comment>
<evidence type="ECO:0000256" key="2">
    <source>
        <dbReference type="ARBA" id="ARBA00022475"/>
    </source>
</evidence>
<evidence type="ECO:0000256" key="6">
    <source>
        <dbReference type="SAM" id="Phobius"/>
    </source>
</evidence>
<evidence type="ECO:0000256" key="3">
    <source>
        <dbReference type="ARBA" id="ARBA00022692"/>
    </source>
</evidence>
<protein>
    <submittedName>
        <fullName evidence="7">Cobalt ECF transporter T component CbiQ</fullName>
    </submittedName>
</protein>
<gene>
    <name evidence="7" type="primary">cbiQ</name>
    <name evidence="7" type="ORF">V0288_00470</name>
</gene>
<feature type="transmembrane region" description="Helical" evidence="6">
    <location>
        <begin position="238"/>
        <end position="257"/>
    </location>
</feature>
<feature type="transmembrane region" description="Helical" evidence="6">
    <location>
        <begin position="71"/>
        <end position="91"/>
    </location>
</feature>
<dbReference type="InterPro" id="IPR051611">
    <property type="entry name" value="ECF_transporter_component"/>
</dbReference>
<dbReference type="RefSeq" id="WP_332863028.1">
    <property type="nucleotide sequence ID" value="NZ_JBAFSM010000001.1"/>
</dbReference>
<evidence type="ECO:0000313" key="7">
    <source>
        <dbReference type="EMBL" id="MEG3435579.1"/>
    </source>
</evidence>
<dbReference type="InterPro" id="IPR003339">
    <property type="entry name" value="ABC/ECF_trnsptr_transmembrane"/>
</dbReference>
<feature type="transmembrane region" description="Helical" evidence="6">
    <location>
        <begin position="149"/>
        <end position="168"/>
    </location>
</feature>
<comment type="caution">
    <text evidence="7">The sequence shown here is derived from an EMBL/GenBank/DDBJ whole genome shotgun (WGS) entry which is preliminary data.</text>
</comment>